<comment type="similarity">
    <text evidence="2">Belongs to the oxygen-dependent FAD-linked oxidoreductase family.</text>
</comment>
<dbReference type="InterPro" id="IPR016166">
    <property type="entry name" value="FAD-bd_PCMH"/>
</dbReference>
<accession>A0A318SQX6</accession>
<dbReference type="PANTHER" id="PTHR42973">
    <property type="entry name" value="BINDING OXIDOREDUCTASE, PUTATIVE (AFU_ORTHOLOGUE AFUA_1G17690)-RELATED"/>
    <property type="match status" value="1"/>
</dbReference>
<dbReference type="EMBL" id="QJSX01000003">
    <property type="protein sequence ID" value="PYE55313.1"/>
    <property type="molecule type" value="Genomic_DNA"/>
</dbReference>
<dbReference type="PROSITE" id="PS51387">
    <property type="entry name" value="FAD_PCMH"/>
    <property type="match status" value="1"/>
</dbReference>
<dbReference type="GO" id="GO:0071949">
    <property type="term" value="F:FAD binding"/>
    <property type="evidence" value="ECO:0007669"/>
    <property type="project" value="InterPro"/>
</dbReference>
<dbReference type="RefSeq" id="WP_170130891.1">
    <property type="nucleotide sequence ID" value="NZ_QJSX01000003.1"/>
</dbReference>
<evidence type="ECO:0000256" key="5">
    <source>
        <dbReference type="ARBA" id="ARBA00023002"/>
    </source>
</evidence>
<evidence type="ECO:0000256" key="1">
    <source>
        <dbReference type="ARBA" id="ARBA00001974"/>
    </source>
</evidence>
<dbReference type="InterPro" id="IPR012951">
    <property type="entry name" value="BBE"/>
</dbReference>
<evidence type="ECO:0000313" key="8">
    <source>
        <dbReference type="Proteomes" id="UP000248326"/>
    </source>
</evidence>
<keyword evidence="4" id="KW-0274">FAD</keyword>
<evidence type="ECO:0000256" key="4">
    <source>
        <dbReference type="ARBA" id="ARBA00022827"/>
    </source>
</evidence>
<dbReference type="InterPro" id="IPR036318">
    <property type="entry name" value="FAD-bd_PCMH-like_sf"/>
</dbReference>
<dbReference type="Proteomes" id="UP000248326">
    <property type="component" value="Unassembled WGS sequence"/>
</dbReference>
<name>A0A318SQX6_9DEIO</name>
<organism evidence="7 8">
    <name type="scientific">Deinococcus yavapaiensis KR-236</name>
    <dbReference type="NCBI Taxonomy" id="694435"/>
    <lineage>
        <taxon>Bacteria</taxon>
        <taxon>Thermotogati</taxon>
        <taxon>Deinococcota</taxon>
        <taxon>Deinococci</taxon>
        <taxon>Deinococcales</taxon>
        <taxon>Deinococcaceae</taxon>
        <taxon>Deinococcus</taxon>
    </lineage>
</organism>
<dbReference type="InterPro" id="IPR016167">
    <property type="entry name" value="FAD-bd_PCMH_sub1"/>
</dbReference>
<dbReference type="InterPro" id="IPR016164">
    <property type="entry name" value="FAD-linked_Oxase-like_C"/>
</dbReference>
<dbReference type="Pfam" id="PF01565">
    <property type="entry name" value="FAD_binding_4"/>
    <property type="match status" value="1"/>
</dbReference>
<dbReference type="SUPFAM" id="SSF56176">
    <property type="entry name" value="FAD-binding/transporter-associated domain-like"/>
    <property type="match status" value="1"/>
</dbReference>
<dbReference type="SUPFAM" id="SSF55103">
    <property type="entry name" value="FAD-linked oxidases, C-terminal domain"/>
    <property type="match status" value="1"/>
</dbReference>
<gene>
    <name evidence="7" type="ORF">DES52_103146</name>
</gene>
<dbReference type="InterPro" id="IPR006094">
    <property type="entry name" value="Oxid_FAD_bind_N"/>
</dbReference>
<dbReference type="Gene3D" id="3.30.465.10">
    <property type="match status" value="1"/>
</dbReference>
<feature type="domain" description="FAD-binding PCMH-type" evidence="6">
    <location>
        <begin position="43"/>
        <end position="212"/>
    </location>
</feature>
<sequence>MNEQPLPVDAAALARFHADLGGHVLLPGDAAYEARRGVWNAAVRSSPRLIARPADAREVASCVRFARAHGLPVVVRSGGHSPAGYGTGDGLVIDLSRLNAVQVDPLSRTARLQPGATWGEVAVALHRFGLALTAGDTATVGVGGLLQGGGIGWFVRKHGLAIDRVTAVEVVTSDGEVRRASATVDSELFWAVRGGGANVGIVTTFDVKVHEGGTVVGGAVFYDAADANVARSLLRRYADYARSAPDELTTQAILIAAPPAPFVPAELIGKPILGVMVCYSGNLAEGERIVEPLRRLAEPLMDSVGPTPYPDLFRLHEVGGRLGFRHHARSQFMADLGDEAIEALVTRILSVVQPGTLVQLRALGGAMSRVAASDTAFAHRDAAFLLLVDHMSPDDAGDAAERQARDATEFVFEGVRAFGSGAYGNFVGLADAGRARAVFPDVTFDRLAAVKTRVDPDNVLRRNVNVTLASANVALVSADD</sequence>
<keyword evidence="8" id="KW-1185">Reference proteome</keyword>
<dbReference type="InterPro" id="IPR050416">
    <property type="entry name" value="FAD-linked_Oxidoreductase"/>
</dbReference>
<dbReference type="AlphaFoldDB" id="A0A318SQX6"/>
<proteinExistence type="inferred from homology"/>
<evidence type="ECO:0000256" key="3">
    <source>
        <dbReference type="ARBA" id="ARBA00022630"/>
    </source>
</evidence>
<dbReference type="InterPro" id="IPR006093">
    <property type="entry name" value="Oxy_OxRdtase_FAD_BS"/>
</dbReference>
<dbReference type="Gene3D" id="3.40.462.20">
    <property type="match status" value="1"/>
</dbReference>
<comment type="cofactor">
    <cofactor evidence="1">
        <name>FAD</name>
        <dbReference type="ChEBI" id="CHEBI:57692"/>
    </cofactor>
</comment>
<dbReference type="InterPro" id="IPR016169">
    <property type="entry name" value="FAD-bd_PCMH_sub2"/>
</dbReference>
<keyword evidence="3" id="KW-0285">Flavoprotein</keyword>
<dbReference type="PROSITE" id="PS00862">
    <property type="entry name" value="OX2_COVAL_FAD"/>
    <property type="match status" value="1"/>
</dbReference>
<keyword evidence="5" id="KW-0560">Oxidoreductase</keyword>
<evidence type="ECO:0000256" key="2">
    <source>
        <dbReference type="ARBA" id="ARBA00005466"/>
    </source>
</evidence>
<protein>
    <submittedName>
        <fullName evidence="7">FAD/FMN-containing dehydrogenase</fullName>
    </submittedName>
</protein>
<reference evidence="7 8" key="1">
    <citation type="submission" date="2018-06" db="EMBL/GenBank/DDBJ databases">
        <title>Genomic Encyclopedia of Type Strains, Phase IV (KMG-IV): sequencing the most valuable type-strain genomes for metagenomic binning, comparative biology and taxonomic classification.</title>
        <authorList>
            <person name="Goeker M."/>
        </authorList>
    </citation>
    <scope>NUCLEOTIDE SEQUENCE [LARGE SCALE GENOMIC DNA]</scope>
    <source>
        <strain evidence="7 8">DSM 18048</strain>
    </source>
</reference>
<evidence type="ECO:0000313" key="7">
    <source>
        <dbReference type="EMBL" id="PYE55313.1"/>
    </source>
</evidence>
<comment type="caution">
    <text evidence="7">The sequence shown here is derived from an EMBL/GenBank/DDBJ whole genome shotgun (WGS) entry which is preliminary data.</text>
</comment>
<dbReference type="Gene3D" id="3.30.43.10">
    <property type="entry name" value="Uridine Diphospho-n-acetylenolpyruvylglucosamine Reductase, domain 2"/>
    <property type="match status" value="1"/>
</dbReference>
<dbReference type="PANTHER" id="PTHR42973:SF39">
    <property type="entry name" value="FAD-BINDING PCMH-TYPE DOMAIN-CONTAINING PROTEIN"/>
    <property type="match status" value="1"/>
</dbReference>
<evidence type="ECO:0000259" key="6">
    <source>
        <dbReference type="PROSITE" id="PS51387"/>
    </source>
</evidence>
<dbReference type="GO" id="GO:0016491">
    <property type="term" value="F:oxidoreductase activity"/>
    <property type="evidence" value="ECO:0007669"/>
    <property type="project" value="UniProtKB-KW"/>
</dbReference>
<dbReference type="Pfam" id="PF08031">
    <property type="entry name" value="BBE"/>
    <property type="match status" value="1"/>
</dbReference>